<name>K1XUL0_MARBU</name>
<keyword evidence="4 8" id="KW-0472">Membrane</keyword>
<dbReference type="PANTHER" id="PTHR33048:SF47">
    <property type="entry name" value="INTEGRAL MEMBRANE PROTEIN-RELATED"/>
    <property type="match status" value="1"/>
</dbReference>
<comment type="subcellular location">
    <subcellularLocation>
        <location evidence="1">Membrane</location>
        <topology evidence="1">Multi-pass membrane protein</topology>
    </subcellularLocation>
</comment>
<feature type="region of interest" description="Disordered" evidence="7">
    <location>
        <begin position="412"/>
        <end position="434"/>
    </location>
</feature>
<dbReference type="GeneID" id="18761653"/>
<dbReference type="PANTHER" id="PTHR33048">
    <property type="entry name" value="PTH11-LIKE INTEGRAL MEMBRANE PROTEIN (AFU_ORTHOLOGUE AFUA_5G11245)"/>
    <property type="match status" value="1"/>
</dbReference>
<evidence type="ECO:0000256" key="8">
    <source>
        <dbReference type="SAM" id="Phobius"/>
    </source>
</evidence>
<keyword evidence="3 8" id="KW-1133">Transmembrane helix</keyword>
<evidence type="ECO:0000256" key="5">
    <source>
        <dbReference type="ARBA" id="ARBA00038359"/>
    </source>
</evidence>
<evidence type="ECO:0000256" key="3">
    <source>
        <dbReference type="ARBA" id="ARBA00022989"/>
    </source>
</evidence>
<dbReference type="GO" id="GO:0016020">
    <property type="term" value="C:membrane"/>
    <property type="evidence" value="ECO:0007669"/>
    <property type="project" value="UniProtKB-SubCell"/>
</dbReference>
<keyword evidence="6" id="KW-0175">Coiled coil</keyword>
<evidence type="ECO:0000256" key="1">
    <source>
        <dbReference type="ARBA" id="ARBA00004141"/>
    </source>
</evidence>
<proteinExistence type="inferred from homology"/>
<evidence type="ECO:0000256" key="6">
    <source>
        <dbReference type="SAM" id="Coils"/>
    </source>
</evidence>
<dbReference type="Proteomes" id="UP000006753">
    <property type="component" value="Unassembled WGS sequence"/>
</dbReference>
<dbReference type="OrthoDB" id="5378633at2759"/>
<reference evidence="10 11" key="1">
    <citation type="journal article" date="2012" name="BMC Genomics">
        <title>Sequencing the genome of Marssonina brunnea reveals fungus-poplar co-evolution.</title>
        <authorList>
            <person name="Zhu S."/>
            <person name="Cao Y.-Z."/>
            <person name="Jiang C."/>
            <person name="Tan B.-Y."/>
            <person name="Wang Z."/>
            <person name="Feng S."/>
            <person name="Zhang L."/>
            <person name="Su X.-H."/>
            <person name="Brejova B."/>
            <person name="Vinar T."/>
            <person name="Xu M."/>
            <person name="Wang M.-X."/>
            <person name="Zhang S.-G."/>
            <person name="Huang M.-R."/>
            <person name="Wu R."/>
            <person name="Zhou Y."/>
        </authorList>
    </citation>
    <scope>NUCLEOTIDE SEQUENCE [LARGE SCALE GENOMIC DNA]</scope>
    <source>
        <strain evidence="10 11">MB_m1</strain>
    </source>
</reference>
<keyword evidence="11" id="KW-1185">Reference proteome</keyword>
<keyword evidence="2 8" id="KW-0812">Transmembrane</keyword>
<feature type="transmembrane region" description="Helical" evidence="8">
    <location>
        <begin position="124"/>
        <end position="150"/>
    </location>
</feature>
<feature type="region of interest" description="Disordered" evidence="7">
    <location>
        <begin position="287"/>
        <end position="345"/>
    </location>
</feature>
<dbReference type="EMBL" id="JH921439">
    <property type="protein sequence ID" value="EKD16424.1"/>
    <property type="molecule type" value="Genomic_DNA"/>
</dbReference>
<dbReference type="Pfam" id="PF20684">
    <property type="entry name" value="Fung_rhodopsin"/>
    <property type="match status" value="1"/>
</dbReference>
<feature type="compositionally biased region" description="Basic and acidic residues" evidence="7">
    <location>
        <begin position="289"/>
        <end position="309"/>
    </location>
</feature>
<sequence>MEQAATANSAVILTALSLLVILFRLFLRRLRHEKLLWDDWIMLGGMGVYVALTATYPVVAWNGINVAQTKPEDLKEDAVARIELASKLVIVQRVLFMTYLWCLKACILIYYTRLAIRTNEMLSVRILAAILAVTWIVCLLAFFIGCRPISDYWRVLPSAPDCAKAVDETVLLRALDAFTNIFLMAIPLKLIIQSDMSRKMQLQLLAVYIGSLLLIAISTLGIIVALDNLGSVNMFIWAQVQCFIATLVANAPPIHDLWRHGWSHIRQRKFNRDSCVPEYSLNILAPTEHSTRHHTEQTDPRPISRLDTRRSRRQSRSSIASIASRGSRADVEPEDEQAAETTPIRGNRLAIRNSIRKVNDRLRRSLEQLEIERKVVVVQQSLIGEMTPSPADERHEDFFSGFRDGKRKARIRTEVSCGSDGKPSPEGPKGPAGYVMAKFKGEEARG</sequence>
<feature type="transmembrane region" description="Helical" evidence="8">
    <location>
        <begin position="94"/>
        <end position="112"/>
    </location>
</feature>
<evidence type="ECO:0000259" key="9">
    <source>
        <dbReference type="Pfam" id="PF20684"/>
    </source>
</evidence>
<feature type="coiled-coil region" evidence="6">
    <location>
        <begin position="352"/>
        <end position="379"/>
    </location>
</feature>
<evidence type="ECO:0000256" key="2">
    <source>
        <dbReference type="ARBA" id="ARBA00022692"/>
    </source>
</evidence>
<accession>K1XUL0</accession>
<feature type="transmembrane region" description="Helical" evidence="8">
    <location>
        <begin position="170"/>
        <end position="192"/>
    </location>
</feature>
<evidence type="ECO:0000313" key="10">
    <source>
        <dbReference type="EMBL" id="EKD16424.1"/>
    </source>
</evidence>
<dbReference type="RefSeq" id="XP_007293607.1">
    <property type="nucleotide sequence ID" value="XM_007293545.1"/>
</dbReference>
<evidence type="ECO:0000256" key="7">
    <source>
        <dbReference type="SAM" id="MobiDB-lite"/>
    </source>
</evidence>
<feature type="transmembrane region" description="Helical" evidence="8">
    <location>
        <begin position="204"/>
        <end position="226"/>
    </location>
</feature>
<gene>
    <name evidence="10" type="ORF">MBM_05718</name>
</gene>
<evidence type="ECO:0000313" key="11">
    <source>
        <dbReference type="Proteomes" id="UP000006753"/>
    </source>
</evidence>
<dbReference type="OMA" id="NKVYCLV"/>
<feature type="domain" description="Rhodopsin" evidence="9">
    <location>
        <begin position="24"/>
        <end position="259"/>
    </location>
</feature>
<dbReference type="AlphaFoldDB" id="K1XUL0"/>
<protein>
    <submittedName>
        <fullName evidence="10">UbiD family decarboxylase</fullName>
    </submittedName>
</protein>
<comment type="similarity">
    <text evidence="5">Belongs to the SAT4 family.</text>
</comment>
<dbReference type="KEGG" id="mbe:MBM_05718"/>
<evidence type="ECO:0000256" key="4">
    <source>
        <dbReference type="ARBA" id="ARBA00023136"/>
    </source>
</evidence>
<feature type="transmembrane region" description="Helical" evidence="8">
    <location>
        <begin position="39"/>
        <end position="59"/>
    </location>
</feature>
<dbReference type="HOGENOM" id="CLU_614041_0_0_1"/>
<organism evidence="10 11">
    <name type="scientific">Marssonina brunnea f. sp. multigermtubi (strain MB_m1)</name>
    <name type="common">Marssonina leaf spot fungus</name>
    <dbReference type="NCBI Taxonomy" id="1072389"/>
    <lineage>
        <taxon>Eukaryota</taxon>
        <taxon>Fungi</taxon>
        <taxon>Dikarya</taxon>
        <taxon>Ascomycota</taxon>
        <taxon>Pezizomycotina</taxon>
        <taxon>Leotiomycetes</taxon>
        <taxon>Helotiales</taxon>
        <taxon>Drepanopezizaceae</taxon>
        <taxon>Drepanopeziza</taxon>
    </lineage>
</organism>
<feature type="transmembrane region" description="Helical" evidence="8">
    <location>
        <begin position="6"/>
        <end position="27"/>
    </location>
</feature>
<feature type="compositionally biased region" description="Low complexity" evidence="7">
    <location>
        <begin position="316"/>
        <end position="326"/>
    </location>
</feature>
<dbReference type="InParanoid" id="K1XUL0"/>
<dbReference type="InterPro" id="IPR049326">
    <property type="entry name" value="Rhodopsin_dom_fungi"/>
</dbReference>
<dbReference type="InterPro" id="IPR052337">
    <property type="entry name" value="SAT4-like"/>
</dbReference>